<comment type="similarity">
    <text evidence="1 4">Belongs to the aldehyde dehydrogenase family.</text>
</comment>
<feature type="domain" description="Aldehyde dehydrogenase" evidence="5">
    <location>
        <begin position="13"/>
        <end position="400"/>
    </location>
</feature>
<gene>
    <name evidence="6" type="ORF">MONBRDRAFT_27372</name>
</gene>
<dbReference type="SUPFAM" id="SSF53720">
    <property type="entry name" value="ALDH-like"/>
    <property type="match status" value="1"/>
</dbReference>
<dbReference type="InterPro" id="IPR029510">
    <property type="entry name" value="Ald_DH_CS_GLU"/>
</dbReference>
<dbReference type="InterPro" id="IPR016161">
    <property type="entry name" value="Ald_DH/histidinol_DH"/>
</dbReference>
<dbReference type="PANTHER" id="PTHR11699">
    <property type="entry name" value="ALDEHYDE DEHYDROGENASE-RELATED"/>
    <property type="match status" value="1"/>
</dbReference>
<feature type="active site" evidence="3">
    <location>
        <position position="178"/>
    </location>
</feature>
<dbReference type="EMBL" id="CH991560">
    <property type="protein sequence ID" value="EDQ87310.1"/>
    <property type="molecule type" value="Genomic_DNA"/>
</dbReference>
<dbReference type="InParanoid" id="A9V535"/>
<dbReference type="Gene3D" id="3.40.605.10">
    <property type="entry name" value="Aldehyde Dehydrogenase, Chain A, domain 1"/>
    <property type="match status" value="1"/>
</dbReference>
<evidence type="ECO:0000259" key="5">
    <source>
        <dbReference type="Pfam" id="PF00171"/>
    </source>
</evidence>
<name>A9V535_MONBE</name>
<dbReference type="FunFam" id="3.40.309.10:FF:000012">
    <property type="entry name" value="Betaine aldehyde dehydrogenase"/>
    <property type="match status" value="1"/>
</dbReference>
<dbReference type="Pfam" id="PF00171">
    <property type="entry name" value="Aldedh"/>
    <property type="match status" value="1"/>
</dbReference>
<dbReference type="GO" id="GO:0004029">
    <property type="term" value="F:aldehyde dehydrogenase (NAD+) activity"/>
    <property type="evidence" value="ECO:0000318"/>
    <property type="project" value="GO_Central"/>
</dbReference>
<sequence>MVWGLYGALGMCIARHVQKHHRLIAVIESLDNGKAVRETRDADHAVVTRWLYHYAGWAQLLETELPQWTSCGVVAGIVAWNFPLMLLVWKVAPALAAGNTIVMKPATNTRLSALLFAEICAEAGLPPGVFNVLTGGGRMGSQMAEHVDVDKVGFTGSTDIGRLLRRSTAGTGKKISLELGGKSPIVVFDDADLDSTVEGVVDAIWFNQGQVCSAGSRILVQETVYEEFVRRVKARMQHLRLGDSLDKCIDMGAVVDEKQRDSIAAYVEIARQEGCEVYQAAACMPATGCFYPPTLITNVDQASRVVQEEIFGPVVTAQAFRTAKEAVALANNTSFGLGASVWTENLSMALEVAIMIKAGTVWINGHNMFDAAAGFGGFRESGFGRDGGKEGLMEYLKPKWQKRVRHEVGAQLCSHSPL</sequence>
<dbReference type="eggNOG" id="KOG2450">
    <property type="taxonomic scope" value="Eukaryota"/>
</dbReference>
<evidence type="ECO:0000256" key="1">
    <source>
        <dbReference type="ARBA" id="ARBA00009986"/>
    </source>
</evidence>
<reference evidence="6 7" key="1">
    <citation type="journal article" date="2008" name="Nature">
        <title>The genome of the choanoflagellate Monosiga brevicollis and the origin of metazoans.</title>
        <authorList>
            <consortium name="JGI Sequencing"/>
            <person name="King N."/>
            <person name="Westbrook M.J."/>
            <person name="Young S.L."/>
            <person name="Kuo A."/>
            <person name="Abedin M."/>
            <person name="Chapman J."/>
            <person name="Fairclough S."/>
            <person name="Hellsten U."/>
            <person name="Isogai Y."/>
            <person name="Letunic I."/>
            <person name="Marr M."/>
            <person name="Pincus D."/>
            <person name="Putnam N."/>
            <person name="Rokas A."/>
            <person name="Wright K.J."/>
            <person name="Zuzow R."/>
            <person name="Dirks W."/>
            <person name="Good M."/>
            <person name="Goodstein D."/>
            <person name="Lemons D."/>
            <person name="Li W."/>
            <person name="Lyons J.B."/>
            <person name="Morris A."/>
            <person name="Nichols S."/>
            <person name="Richter D.J."/>
            <person name="Salamov A."/>
            <person name="Bork P."/>
            <person name="Lim W.A."/>
            <person name="Manning G."/>
            <person name="Miller W.T."/>
            <person name="McGinnis W."/>
            <person name="Shapiro H."/>
            <person name="Tjian R."/>
            <person name="Grigoriev I.V."/>
            <person name="Rokhsar D."/>
        </authorList>
    </citation>
    <scope>NUCLEOTIDE SEQUENCE [LARGE SCALE GENOMIC DNA]</scope>
    <source>
        <strain evidence="7">MX1 / ATCC 50154</strain>
    </source>
</reference>
<organism evidence="6 7">
    <name type="scientific">Monosiga brevicollis</name>
    <name type="common">Choanoflagellate</name>
    <dbReference type="NCBI Taxonomy" id="81824"/>
    <lineage>
        <taxon>Eukaryota</taxon>
        <taxon>Choanoflagellata</taxon>
        <taxon>Craspedida</taxon>
        <taxon>Salpingoecidae</taxon>
        <taxon>Monosiga</taxon>
    </lineage>
</organism>
<accession>A9V535</accession>
<evidence type="ECO:0000313" key="6">
    <source>
        <dbReference type="EMBL" id="EDQ87310.1"/>
    </source>
</evidence>
<dbReference type="InterPro" id="IPR016163">
    <property type="entry name" value="Ald_DH_C"/>
</dbReference>
<dbReference type="AlphaFoldDB" id="A9V535"/>
<dbReference type="KEGG" id="mbr:MONBRDRAFT_27372"/>
<dbReference type="InterPro" id="IPR015590">
    <property type="entry name" value="Aldehyde_DH_dom"/>
</dbReference>
<proteinExistence type="inferred from homology"/>
<dbReference type="STRING" id="81824.A9V535"/>
<dbReference type="InterPro" id="IPR016162">
    <property type="entry name" value="Ald_DH_N"/>
</dbReference>
<keyword evidence="7" id="KW-1185">Reference proteome</keyword>
<evidence type="ECO:0000313" key="7">
    <source>
        <dbReference type="Proteomes" id="UP000001357"/>
    </source>
</evidence>
<dbReference type="Gene3D" id="3.40.309.10">
    <property type="entry name" value="Aldehyde Dehydrogenase, Chain A, domain 2"/>
    <property type="match status" value="1"/>
</dbReference>
<evidence type="ECO:0000256" key="3">
    <source>
        <dbReference type="PROSITE-ProRule" id="PRU10007"/>
    </source>
</evidence>
<dbReference type="OMA" id="GTYAINW"/>
<protein>
    <recommendedName>
        <fullName evidence="5">Aldehyde dehydrogenase domain-containing protein</fullName>
    </recommendedName>
</protein>
<dbReference type="RefSeq" id="XP_001747923.1">
    <property type="nucleotide sequence ID" value="XM_001747871.1"/>
</dbReference>
<keyword evidence="2 4" id="KW-0560">Oxidoreductase</keyword>
<dbReference type="PROSITE" id="PS00687">
    <property type="entry name" value="ALDEHYDE_DEHYDR_GLU"/>
    <property type="match status" value="1"/>
</dbReference>
<dbReference type="GeneID" id="5893145"/>
<dbReference type="Proteomes" id="UP000001357">
    <property type="component" value="Unassembled WGS sequence"/>
</dbReference>
<evidence type="ECO:0000256" key="2">
    <source>
        <dbReference type="ARBA" id="ARBA00023002"/>
    </source>
</evidence>
<evidence type="ECO:0000256" key="4">
    <source>
        <dbReference type="RuleBase" id="RU003345"/>
    </source>
</evidence>